<reference evidence="2" key="1">
    <citation type="submission" date="2023-03" db="EMBL/GenBank/DDBJ databases">
        <title>Massive genome expansion in bonnet fungi (Mycena s.s.) driven by repeated elements and novel gene families across ecological guilds.</title>
        <authorList>
            <consortium name="Lawrence Berkeley National Laboratory"/>
            <person name="Harder C.B."/>
            <person name="Miyauchi S."/>
            <person name="Viragh M."/>
            <person name="Kuo A."/>
            <person name="Thoen E."/>
            <person name="Andreopoulos B."/>
            <person name="Lu D."/>
            <person name="Skrede I."/>
            <person name="Drula E."/>
            <person name="Henrissat B."/>
            <person name="Morin E."/>
            <person name="Kohler A."/>
            <person name="Barry K."/>
            <person name="LaButti K."/>
            <person name="Morin E."/>
            <person name="Salamov A."/>
            <person name="Lipzen A."/>
            <person name="Mereny Z."/>
            <person name="Hegedus B."/>
            <person name="Baldrian P."/>
            <person name="Stursova M."/>
            <person name="Weitz H."/>
            <person name="Taylor A."/>
            <person name="Grigoriev I.V."/>
            <person name="Nagy L.G."/>
            <person name="Martin F."/>
            <person name="Kauserud H."/>
        </authorList>
    </citation>
    <scope>NUCLEOTIDE SEQUENCE</scope>
    <source>
        <strain evidence="2">9284</strain>
    </source>
</reference>
<dbReference type="InterPro" id="IPR036291">
    <property type="entry name" value="NAD(P)-bd_dom_sf"/>
</dbReference>
<comment type="similarity">
    <text evidence="1">Belongs to the avfA family.</text>
</comment>
<evidence type="ECO:0000313" key="3">
    <source>
        <dbReference type="Proteomes" id="UP001221142"/>
    </source>
</evidence>
<organism evidence="2 3">
    <name type="scientific">Roridomyces roridus</name>
    <dbReference type="NCBI Taxonomy" id="1738132"/>
    <lineage>
        <taxon>Eukaryota</taxon>
        <taxon>Fungi</taxon>
        <taxon>Dikarya</taxon>
        <taxon>Basidiomycota</taxon>
        <taxon>Agaricomycotina</taxon>
        <taxon>Agaricomycetes</taxon>
        <taxon>Agaricomycetidae</taxon>
        <taxon>Agaricales</taxon>
        <taxon>Marasmiineae</taxon>
        <taxon>Mycenaceae</taxon>
        <taxon>Roridomyces</taxon>
    </lineage>
</organism>
<dbReference type="Proteomes" id="UP001221142">
    <property type="component" value="Unassembled WGS sequence"/>
</dbReference>
<evidence type="ECO:0000313" key="2">
    <source>
        <dbReference type="EMBL" id="KAJ7646996.1"/>
    </source>
</evidence>
<comment type="caution">
    <text evidence="2">The sequence shown here is derived from an EMBL/GenBank/DDBJ whole genome shotgun (WGS) entry which is preliminary data.</text>
</comment>
<dbReference type="EMBL" id="JARKIF010000002">
    <property type="protein sequence ID" value="KAJ7646996.1"/>
    <property type="molecule type" value="Genomic_DNA"/>
</dbReference>
<dbReference type="InterPro" id="IPR051606">
    <property type="entry name" value="Polyketide_Oxido-like"/>
</dbReference>
<name>A0AAD7CEQ5_9AGAR</name>
<dbReference type="SUPFAM" id="SSF51735">
    <property type="entry name" value="NAD(P)-binding Rossmann-fold domains"/>
    <property type="match status" value="1"/>
</dbReference>
<accession>A0AAD7CEQ5</accession>
<gene>
    <name evidence="2" type="ORF">FB45DRAFT_986922</name>
</gene>
<evidence type="ECO:0000256" key="1">
    <source>
        <dbReference type="ARBA" id="ARBA00038376"/>
    </source>
</evidence>
<evidence type="ECO:0008006" key="4">
    <source>
        <dbReference type="Google" id="ProtNLM"/>
    </source>
</evidence>
<dbReference type="GO" id="GO:0042602">
    <property type="term" value="F:riboflavin reductase (NADPH) activity"/>
    <property type="evidence" value="ECO:0007669"/>
    <property type="project" value="TreeGrafter"/>
</dbReference>
<dbReference type="GO" id="GO:0004074">
    <property type="term" value="F:biliverdin reductase [NAD(P)H] activity"/>
    <property type="evidence" value="ECO:0007669"/>
    <property type="project" value="TreeGrafter"/>
</dbReference>
<dbReference type="PANTHER" id="PTHR43355">
    <property type="entry name" value="FLAVIN REDUCTASE (NADPH)"/>
    <property type="match status" value="1"/>
</dbReference>
<keyword evidence="3" id="KW-1185">Reference proteome</keyword>
<dbReference type="AlphaFoldDB" id="A0AAD7CEQ5"/>
<dbReference type="Gene3D" id="3.40.50.720">
    <property type="entry name" value="NAD(P)-binding Rossmann-like Domain"/>
    <property type="match status" value="1"/>
</dbReference>
<proteinExistence type="inferred from homology"/>
<dbReference type="PANTHER" id="PTHR43355:SF2">
    <property type="entry name" value="FLAVIN REDUCTASE (NADPH)"/>
    <property type="match status" value="1"/>
</dbReference>
<protein>
    <recommendedName>
        <fullName evidence="4">NAD(P)-binding domain-containing protein</fullName>
    </recommendedName>
</protein>
<sequence>MAPLNIITFGGSRNIGYLASVRLLEQGATVTFLLRSLSVFHNDQTIQKFVKSGSARLVKGDALVESDVRAAWDAAGVVDAAICSIGAVPEGFSVTKGIIIKPYNLCTQTMLNILCTMPTYPDAPQPKLIFQSSIGVTPAAFASLPLLAKLVFLMLGMPARDKAATERVIAHCAGWHWDPKKDGEPTVDMFGEGWKERSGLPAPGTLKHVLVVHAGILTDGRCKAEEGKGQGYRVSETECGSWISRKDAAHFMVEILTRRWDEYENKRVNVTY</sequence>